<dbReference type="EMBL" id="UFXS01000001">
    <property type="protein sequence ID" value="STD56059.1"/>
    <property type="molecule type" value="Genomic_DNA"/>
</dbReference>
<reference evidence="3 4" key="1">
    <citation type="submission" date="2018-06" db="EMBL/GenBank/DDBJ databases">
        <authorList>
            <consortium name="Pathogen Informatics"/>
            <person name="Doyle S."/>
        </authorList>
    </citation>
    <scope>NUCLEOTIDE SEQUENCE [LARGE SCALE GENOMIC DNA]</scope>
    <source>
        <strain evidence="3 4">NCTC13456</strain>
    </source>
</reference>
<evidence type="ECO:0000313" key="4">
    <source>
        <dbReference type="Proteomes" id="UP000254737"/>
    </source>
</evidence>
<sequence length="269" mass="29349">MIRKIFLVAASFMMMSTYTFAQNESKSANEDNSKTYKLAVSKGKLNLDLGRVTVEGYNGNEIVFSTKTRSRDNDERAKGLRSINSLGLEDNTELGINVVEKNGVIEVKQLQQMTPPNIKILVPKGVTISFNHQSQFGSTITFKNIENEVEATASYNNIVLENVTGPATINTIYGSIDAKFSQNVKGPLSLVSIYGHVDASIPKSSKANVKLTTSFGDILIAPELSLKLEANNSSSDMIKINNQATGTLNGGGTSFLFRSDYSKIYLRAL</sequence>
<feature type="chain" id="PRO_5016664925" description="DUF4097 domain-containing protein" evidence="1">
    <location>
        <begin position="22"/>
        <end position="269"/>
    </location>
</feature>
<dbReference type="AlphaFoldDB" id="A0A376G5V9"/>
<gene>
    <name evidence="3" type="ORF">NCTC13456_02039</name>
</gene>
<evidence type="ECO:0000256" key="1">
    <source>
        <dbReference type="SAM" id="SignalP"/>
    </source>
</evidence>
<dbReference type="STRING" id="343874.GCA_000805695_00218"/>
<dbReference type="RefSeq" id="WP_115000345.1">
    <property type="nucleotide sequence ID" value="NZ_UFXS01000001.1"/>
</dbReference>
<organism evidence="3 4">
    <name type="scientific">Empedobacter falsenii</name>
    <dbReference type="NCBI Taxonomy" id="343874"/>
    <lineage>
        <taxon>Bacteria</taxon>
        <taxon>Pseudomonadati</taxon>
        <taxon>Bacteroidota</taxon>
        <taxon>Flavobacteriia</taxon>
        <taxon>Flavobacteriales</taxon>
        <taxon>Weeksellaceae</taxon>
        <taxon>Empedobacter</taxon>
    </lineage>
</organism>
<feature type="signal peptide" evidence="1">
    <location>
        <begin position="1"/>
        <end position="21"/>
    </location>
</feature>
<evidence type="ECO:0000313" key="3">
    <source>
        <dbReference type="EMBL" id="STD56059.1"/>
    </source>
</evidence>
<keyword evidence="1" id="KW-0732">Signal</keyword>
<proteinExistence type="predicted"/>
<dbReference type="InterPro" id="IPR025164">
    <property type="entry name" value="Toastrack_DUF4097"/>
</dbReference>
<name>A0A376G5V9_9FLAO</name>
<dbReference type="Pfam" id="PF13349">
    <property type="entry name" value="DUF4097"/>
    <property type="match status" value="1"/>
</dbReference>
<evidence type="ECO:0000259" key="2">
    <source>
        <dbReference type="Pfam" id="PF13349"/>
    </source>
</evidence>
<protein>
    <recommendedName>
        <fullName evidence="2">DUF4097 domain-containing protein</fullName>
    </recommendedName>
</protein>
<feature type="domain" description="DUF4097" evidence="2">
    <location>
        <begin position="157"/>
        <end position="235"/>
    </location>
</feature>
<dbReference type="Proteomes" id="UP000254737">
    <property type="component" value="Unassembled WGS sequence"/>
</dbReference>
<accession>A0A376G5V9</accession>